<proteinExistence type="predicted"/>
<dbReference type="AlphaFoldDB" id="A0A1A9W0L1"/>
<dbReference type="VEuPathDB" id="VectorBase:GBRI002033"/>
<sequence>MLKIPIFTASKLETELQKFTLVRGFCISLISFGLNCFYIPFFMLSLVFPSLGLIAYNKSVLVIALLDYNVAMAARTSPMMANSTNLTEVVEHTVQIHFVAEEKTRRISFENLVVIKLYRKT</sequence>
<reference evidence="3" key="1">
    <citation type="submission" date="2014-03" db="EMBL/GenBank/DDBJ databases">
        <authorList>
            <person name="Aksoy S."/>
            <person name="Warren W."/>
            <person name="Wilson R.K."/>
        </authorList>
    </citation>
    <scope>NUCLEOTIDE SEQUENCE [LARGE SCALE GENOMIC DNA]</scope>
    <source>
        <strain evidence="3">IAEA</strain>
    </source>
</reference>
<evidence type="ECO:0000313" key="3">
    <source>
        <dbReference type="Proteomes" id="UP000091820"/>
    </source>
</evidence>
<keyword evidence="1" id="KW-0472">Membrane</keyword>
<protein>
    <submittedName>
        <fullName evidence="2">Uncharacterized protein</fullName>
    </submittedName>
</protein>
<dbReference type="EnsemblMetazoa" id="GBRI002033-RA">
    <property type="protein sequence ID" value="GBRI002033-PA"/>
    <property type="gene ID" value="GBRI002033"/>
</dbReference>
<keyword evidence="1" id="KW-1133">Transmembrane helix</keyword>
<organism evidence="2 3">
    <name type="scientific">Glossina brevipalpis</name>
    <dbReference type="NCBI Taxonomy" id="37001"/>
    <lineage>
        <taxon>Eukaryota</taxon>
        <taxon>Metazoa</taxon>
        <taxon>Ecdysozoa</taxon>
        <taxon>Arthropoda</taxon>
        <taxon>Hexapoda</taxon>
        <taxon>Insecta</taxon>
        <taxon>Pterygota</taxon>
        <taxon>Neoptera</taxon>
        <taxon>Endopterygota</taxon>
        <taxon>Diptera</taxon>
        <taxon>Brachycera</taxon>
        <taxon>Muscomorpha</taxon>
        <taxon>Hippoboscoidea</taxon>
        <taxon>Glossinidae</taxon>
        <taxon>Glossina</taxon>
    </lineage>
</organism>
<evidence type="ECO:0000256" key="1">
    <source>
        <dbReference type="SAM" id="Phobius"/>
    </source>
</evidence>
<keyword evidence="3" id="KW-1185">Reference proteome</keyword>
<accession>A0A1A9W0L1</accession>
<name>A0A1A9W0L1_9MUSC</name>
<dbReference type="Proteomes" id="UP000091820">
    <property type="component" value="Unassembled WGS sequence"/>
</dbReference>
<reference evidence="2" key="2">
    <citation type="submission" date="2020-05" db="UniProtKB">
        <authorList>
            <consortium name="EnsemblMetazoa"/>
        </authorList>
    </citation>
    <scope>IDENTIFICATION</scope>
    <source>
        <strain evidence="2">IAEA</strain>
    </source>
</reference>
<evidence type="ECO:0000313" key="2">
    <source>
        <dbReference type="EnsemblMetazoa" id="GBRI002033-PA"/>
    </source>
</evidence>
<feature type="transmembrane region" description="Helical" evidence="1">
    <location>
        <begin position="47"/>
        <end position="70"/>
    </location>
</feature>
<feature type="transmembrane region" description="Helical" evidence="1">
    <location>
        <begin position="21"/>
        <end position="41"/>
    </location>
</feature>
<keyword evidence="1" id="KW-0812">Transmembrane</keyword>